<dbReference type="GO" id="GO:0016787">
    <property type="term" value="F:hydrolase activity"/>
    <property type="evidence" value="ECO:0007669"/>
    <property type="project" value="UniProtKB-KW"/>
</dbReference>
<feature type="region of interest" description="Disordered" evidence="6">
    <location>
        <begin position="425"/>
        <end position="457"/>
    </location>
</feature>
<feature type="compositionally biased region" description="Basic and acidic residues" evidence="6">
    <location>
        <begin position="31"/>
        <end position="40"/>
    </location>
</feature>
<dbReference type="CDD" id="cd18808">
    <property type="entry name" value="SF1_C_Upf1"/>
    <property type="match status" value="1"/>
</dbReference>
<dbReference type="GO" id="GO:0004540">
    <property type="term" value="F:RNA nuclease activity"/>
    <property type="evidence" value="ECO:0007669"/>
    <property type="project" value="InterPro"/>
</dbReference>
<evidence type="ECO:0000256" key="3">
    <source>
        <dbReference type="ARBA" id="ARBA00022801"/>
    </source>
</evidence>
<dbReference type="PROSITE" id="PS01175">
    <property type="entry name" value="RIBONUCLEASE_II"/>
    <property type="match status" value="1"/>
</dbReference>
<dbReference type="Proteomes" id="UP000242188">
    <property type="component" value="Unassembled WGS sequence"/>
</dbReference>
<dbReference type="GO" id="GO:0043139">
    <property type="term" value="F:5'-3' DNA helicase activity"/>
    <property type="evidence" value="ECO:0007669"/>
    <property type="project" value="TreeGrafter"/>
</dbReference>
<evidence type="ECO:0000313" key="8">
    <source>
        <dbReference type="EMBL" id="OWF47296.1"/>
    </source>
</evidence>
<comment type="caution">
    <text evidence="8">The sequence shown here is derived from an EMBL/GenBank/DDBJ whole genome shotgun (WGS) entry which is preliminary data.</text>
</comment>
<feature type="compositionally biased region" description="Polar residues" evidence="6">
    <location>
        <begin position="497"/>
        <end position="510"/>
    </location>
</feature>
<dbReference type="FunFam" id="3.40.50.300:FF:001313">
    <property type="entry name" value="Helicase with zinc finger domain 2"/>
    <property type="match status" value="1"/>
</dbReference>
<dbReference type="InterPro" id="IPR047187">
    <property type="entry name" value="SF1_C_Upf1"/>
</dbReference>
<dbReference type="Pfam" id="PF25049">
    <property type="entry name" value="OB_HELZ2"/>
    <property type="match status" value="1"/>
</dbReference>
<feature type="region of interest" description="Disordered" evidence="6">
    <location>
        <begin position="1"/>
        <end position="68"/>
    </location>
</feature>
<evidence type="ECO:0000259" key="7">
    <source>
        <dbReference type="SMART" id="SM00955"/>
    </source>
</evidence>
<dbReference type="Gene3D" id="3.40.50.300">
    <property type="entry name" value="P-loop containing nucleotide triphosphate hydrolases"/>
    <property type="match status" value="2"/>
</dbReference>
<gene>
    <name evidence="8" type="ORF">KP79_PYT08385</name>
</gene>
<feature type="compositionally biased region" description="Basic residues" evidence="6">
    <location>
        <begin position="445"/>
        <end position="455"/>
    </location>
</feature>
<dbReference type="Pfam" id="PF13086">
    <property type="entry name" value="AAA_11"/>
    <property type="match status" value="1"/>
</dbReference>
<dbReference type="InterPro" id="IPR012340">
    <property type="entry name" value="NA-bd_OB-fold"/>
</dbReference>
<dbReference type="SUPFAM" id="SSF50249">
    <property type="entry name" value="Nucleic acid-binding proteins"/>
    <property type="match status" value="1"/>
</dbReference>
<keyword evidence="5" id="KW-0067">ATP-binding</keyword>
<evidence type="ECO:0000313" key="9">
    <source>
        <dbReference type="Proteomes" id="UP000242188"/>
    </source>
</evidence>
<dbReference type="EMBL" id="NEDP02003955">
    <property type="protein sequence ID" value="OWF47296.1"/>
    <property type="molecule type" value="Genomic_DNA"/>
</dbReference>
<keyword evidence="9" id="KW-1185">Reference proteome</keyword>
<proteinExistence type="inferred from homology"/>
<evidence type="ECO:0000256" key="1">
    <source>
        <dbReference type="ARBA" id="ARBA00007913"/>
    </source>
</evidence>
<dbReference type="InterPro" id="IPR022966">
    <property type="entry name" value="RNase_II/R_CS"/>
</dbReference>
<dbReference type="SMART" id="SM00955">
    <property type="entry name" value="RNB"/>
    <property type="match status" value="1"/>
</dbReference>
<dbReference type="InterPro" id="IPR041677">
    <property type="entry name" value="DNA2/NAM7_AAA_11"/>
</dbReference>
<feature type="region of interest" description="Disordered" evidence="6">
    <location>
        <begin position="470"/>
        <end position="510"/>
    </location>
</feature>
<dbReference type="GO" id="GO:0005524">
    <property type="term" value="F:ATP binding"/>
    <property type="evidence" value="ECO:0007669"/>
    <property type="project" value="UniProtKB-KW"/>
</dbReference>
<name>A0A210QEW8_MIZYE</name>
<dbReference type="InterPro" id="IPR027417">
    <property type="entry name" value="P-loop_NTPase"/>
</dbReference>
<dbReference type="PANTHER" id="PTHR43788">
    <property type="entry name" value="DNA2/NAM7 HELICASE FAMILY MEMBER"/>
    <property type="match status" value="1"/>
</dbReference>
<dbReference type="STRING" id="6573.A0A210QEW8"/>
<dbReference type="Pfam" id="PF00773">
    <property type="entry name" value="RNB"/>
    <property type="match status" value="1"/>
</dbReference>
<evidence type="ECO:0000256" key="6">
    <source>
        <dbReference type="SAM" id="MobiDB-lite"/>
    </source>
</evidence>
<dbReference type="PANTHER" id="PTHR43788:SF16">
    <property type="entry name" value="HELICASE WITH ZINC FINGER 2"/>
    <property type="match status" value="1"/>
</dbReference>
<keyword evidence="3" id="KW-0378">Hydrolase</keyword>
<dbReference type="InterPro" id="IPR001900">
    <property type="entry name" value="RNase_II/R"/>
</dbReference>
<feature type="domain" description="RNB" evidence="7">
    <location>
        <begin position="871"/>
        <end position="1243"/>
    </location>
</feature>
<evidence type="ECO:0000256" key="4">
    <source>
        <dbReference type="ARBA" id="ARBA00022806"/>
    </source>
</evidence>
<keyword evidence="4 8" id="KW-0347">Helicase</keyword>
<reference evidence="8 9" key="1">
    <citation type="journal article" date="2017" name="Nat. Ecol. Evol.">
        <title>Scallop genome provides insights into evolution of bilaterian karyotype and development.</title>
        <authorList>
            <person name="Wang S."/>
            <person name="Zhang J."/>
            <person name="Jiao W."/>
            <person name="Li J."/>
            <person name="Xun X."/>
            <person name="Sun Y."/>
            <person name="Guo X."/>
            <person name="Huan P."/>
            <person name="Dong B."/>
            <person name="Zhang L."/>
            <person name="Hu X."/>
            <person name="Sun X."/>
            <person name="Wang J."/>
            <person name="Zhao C."/>
            <person name="Wang Y."/>
            <person name="Wang D."/>
            <person name="Huang X."/>
            <person name="Wang R."/>
            <person name="Lv J."/>
            <person name="Li Y."/>
            <person name="Zhang Z."/>
            <person name="Liu B."/>
            <person name="Lu W."/>
            <person name="Hui Y."/>
            <person name="Liang J."/>
            <person name="Zhou Z."/>
            <person name="Hou R."/>
            <person name="Li X."/>
            <person name="Liu Y."/>
            <person name="Li H."/>
            <person name="Ning X."/>
            <person name="Lin Y."/>
            <person name="Zhao L."/>
            <person name="Xing Q."/>
            <person name="Dou J."/>
            <person name="Li Y."/>
            <person name="Mao J."/>
            <person name="Guo H."/>
            <person name="Dou H."/>
            <person name="Li T."/>
            <person name="Mu C."/>
            <person name="Jiang W."/>
            <person name="Fu Q."/>
            <person name="Fu X."/>
            <person name="Miao Y."/>
            <person name="Liu J."/>
            <person name="Yu Q."/>
            <person name="Li R."/>
            <person name="Liao H."/>
            <person name="Li X."/>
            <person name="Kong Y."/>
            <person name="Jiang Z."/>
            <person name="Chourrout D."/>
            <person name="Li R."/>
            <person name="Bao Z."/>
        </authorList>
    </citation>
    <scope>NUCLEOTIDE SEQUENCE [LARGE SCALE GENOMIC DNA]</scope>
    <source>
        <strain evidence="8 9">PY_sf001</strain>
    </source>
</reference>
<feature type="region of interest" description="Disordered" evidence="6">
    <location>
        <begin position="2227"/>
        <end position="2255"/>
    </location>
</feature>
<feature type="compositionally biased region" description="Basic residues" evidence="6">
    <location>
        <begin position="2227"/>
        <end position="2236"/>
    </location>
</feature>
<dbReference type="Pfam" id="PF13087">
    <property type="entry name" value="AAA_12"/>
    <property type="match status" value="1"/>
</dbReference>
<feature type="region of interest" description="Disordered" evidence="6">
    <location>
        <begin position="95"/>
        <end position="141"/>
    </location>
</feature>
<dbReference type="InterPro" id="IPR050534">
    <property type="entry name" value="Coronavir_polyprotein_1ab"/>
</dbReference>
<evidence type="ECO:0000256" key="5">
    <source>
        <dbReference type="ARBA" id="ARBA00022840"/>
    </source>
</evidence>
<comment type="similarity">
    <text evidence="1">Belongs to the DNA2/NAM7 helicase family.</text>
</comment>
<accession>A0A210QEW8</accession>
<feature type="compositionally biased region" description="Polar residues" evidence="6">
    <location>
        <begin position="107"/>
        <end position="132"/>
    </location>
</feature>
<protein>
    <submittedName>
        <fullName evidence="8">Helicase with zinc finger domain 2</fullName>
    </submittedName>
</protein>
<dbReference type="GO" id="GO:0003723">
    <property type="term" value="F:RNA binding"/>
    <property type="evidence" value="ECO:0007669"/>
    <property type="project" value="InterPro"/>
</dbReference>
<feature type="compositionally biased region" description="Basic and acidic residues" evidence="6">
    <location>
        <begin position="2244"/>
        <end position="2255"/>
    </location>
</feature>
<dbReference type="SUPFAM" id="SSF52540">
    <property type="entry name" value="P-loop containing nucleoside triphosphate hydrolases"/>
    <property type="match status" value="1"/>
</dbReference>
<keyword evidence="2" id="KW-0547">Nucleotide-binding</keyword>
<sequence length="2255" mass="257182">MGTIGDTVLKQFGPSEEEQPEQSTPIQEEYISAREDRVPADENTQGTDIDLPIQHDPKGEPSDKSKAVPTGCEIIYQRDNFEDYDYAADVDTVSDDSDVQVHHSSQIIQTKTGNDSSVSKNAHIDLSSSDNEASMCGRSTPEDDVEIEEVDLIKRSHELDELIAEAYLMITAKEPEKARKIVTDICGRLDQSYNSDKDYQYLDYSNYFHECAELYRQVADPSNAVKMFYRGVLHQETVIVTHHLMIAALLWEELINSTVLLQEVLSIAHGIQILADIKLEQSGGTAVQVPLCIYNDLMMTFKTIQIQNPRCTGAKEGKLKAMLPWLRCLLTSGVSPHIVTGICKGVLKEYPDNASILEIWARALLGMGKLDLALRKTESALLYVKNPKQKSELEELQRDLTAGVRTSIRAVDDSSPIMSWIEGSNYMEPHRNSPQVEKLKENHVKKPHRRPKARKSTLATCLDFASEVDKKKETARSSSASPYWDSHIKKKRRRRNTAGSDVSSTGNGKSLQQDLLEEKVYIAGLGEGDDHSIESDEEFDVSEILRSSIFDLDLGDPDESSDGESIRNADVESMFEQSIDVDTENAEEGIQECEQLLIIHGAELSPRFIAKCAFQDKKNYYTNSLSIDELKDLTRKDPGRFKKCTLKIESAHKAICGLLQPEGDLKEIEISGRSKCGKNFMEDEVVVEILNNDQKQSDVIPRLNKKLKTTGAETKYGKVVGRLSRKRFRDIEHPVLVCGLDELEYHLMRPLDKTVPKLHIFNKHVENNFQVEVYDYDSCSCDLKFSNVVNINPAQKHSYVFLVVFIRWDAVYPLGAVIKVMRSDGGINSGLKILELQHQVPTTYNHDTIQSVQSIMSTMPEEPAPILTEDRIDFSESLSVFTIDPKDSKDLDDGLSIQRLSDNVYEVGVHIADVTSYVHKGDAIDEEAKSRATTFYPGHAKPPYHMLPEPLSQNLCSLLPNKKKLALSVFLYFSADGELIRQRTSIKQTVVKSRRQFSYQDVQDIILDSTVDDETTSSDIIDLFRIAKGLRWRRLGESMHSFPIEVDLLNGRESERMFDTLEAHFLVEEFMILANMTAASLVSSSFRDCALLRCQNAPPPEKVNQWLNDYPRIADVILKLQNIKPTPQRQLKIANAPKARYRVVIELQKWIWSCLEQHVKDGNYRDACKLIGSDEFHPEQAIAWNEWICFQEHAEYRCLGSMKNRKERFHFTLNISPYTHFTSPIRRYADIVTHRLVHAALNKKEVPYTRCEIEDICYHINEVSRRAKQYSKQCRALHYGHVLRRNPAMFNGFIETVSDKCIQLCIPGMQGLPQNCRELQLNLLGVSRKPDIIKDRDDDRPFDILTLAWQKRLYSHRGYAPSTRGLENIRVDPHQRAIFQQYLRWQDLLKVLVHGDTKLLKKNFAVNADYQEGDQLKSYVPACTSTVVDVSSEVRQGAITKHFCEFSMSFNHAQILLVQIGAEPQKGVLVPTPQILELTNNFILCLQHTSDPVKYLAKYATRKAHTENYKSIAEYLEVWLSLIRMEAATMAGHDDAITVNDLPVKLNEKDGTFSMTMDFCEDRNIEFSSMSMEFILHGNEDDENSDETKYVPSSDFLCLKCRYEVDDVIYKGLKGSPGEQRIWLAHGQVDKIKKMKKMGRIEVHFLLHPSSQSLPPQLLNSERKPKCSVEIMAKPESNRRTEAALLCLDKANGLAQKIAMRFKIPALDKNHLALARRMEAEVDVVGLARNNTKQYQAIQQALTNRFTLIQGPPGTGKTFTGMKLLYLFTKLNRVWHQEGNPLKQVVYCGPSNKSVDLVARWTKKKLGEHAPRMVRMYGSSHECMDFPIPGKLYSHKSRRAKNRPDEDLQDIALHRLIRQEGKPHADEILEFDKYFQQFHNCPSISDHDLAETFKNKLKDYNSLLSKAGQEELQHYDVIFCTTAMTTNPKFIRGTKDKIFQCIIDENGMCTEPESLATIIATKAEQVVLIGDHKQLRPVVMCQHAARLGLEKSLFERYSEKAVFLSTQYRMNPRICDFVSAEFYNDKLDTAPSRAWKEETPLSIWKYPDVPHIFCHVEGEEEYLTVSTEEGNEHSCSNKAEVEKVMQVFRRMLKTEGVNPRYINIISQYNAQCHAIKTALVDSGYINCNVNTVVASQGGEWDYVIFSTTRSLPDYKIEPIPTLGWCKQNLGFITDEHQIDVALSRARKGLVIIGNENLLQCHKVWKHLLDHYRKRECVVDAREFPPRTKTRNRRRRGGGYASRQTSEEFYKDTDLG</sequence>
<evidence type="ECO:0000256" key="2">
    <source>
        <dbReference type="ARBA" id="ARBA00022741"/>
    </source>
</evidence>
<organism evidence="8 9">
    <name type="scientific">Mizuhopecten yessoensis</name>
    <name type="common">Japanese scallop</name>
    <name type="synonym">Patinopecten yessoensis</name>
    <dbReference type="NCBI Taxonomy" id="6573"/>
    <lineage>
        <taxon>Eukaryota</taxon>
        <taxon>Metazoa</taxon>
        <taxon>Spiralia</taxon>
        <taxon>Lophotrochozoa</taxon>
        <taxon>Mollusca</taxon>
        <taxon>Bivalvia</taxon>
        <taxon>Autobranchia</taxon>
        <taxon>Pteriomorphia</taxon>
        <taxon>Pectinida</taxon>
        <taxon>Pectinoidea</taxon>
        <taxon>Pectinidae</taxon>
        <taxon>Mizuhopecten</taxon>
    </lineage>
</organism>
<dbReference type="InterPro" id="IPR041679">
    <property type="entry name" value="DNA2/NAM7-like_C"/>
</dbReference>
<dbReference type="OrthoDB" id="6287246at2759"/>
<feature type="compositionally biased region" description="Basic and acidic residues" evidence="6">
    <location>
        <begin position="53"/>
        <end position="66"/>
    </location>
</feature>
<dbReference type="InterPro" id="IPR056787">
    <property type="entry name" value="OB_HELZ2"/>
</dbReference>